<feature type="region of interest" description="Disordered" evidence="5">
    <location>
        <begin position="1"/>
        <end position="60"/>
    </location>
</feature>
<reference evidence="6" key="2">
    <citation type="journal article" date="2014" name="BMC Genomics">
        <title>An improved genome of the model marine alga Ostreococcus tauri unfolds by assessing Illumina de novo assemblies.</title>
        <authorList>
            <person name="Blanc-Mathieu R."/>
            <person name="Verhelst B."/>
            <person name="Derelle E."/>
            <person name="Rombauts S."/>
            <person name="Bouget F.Y."/>
            <person name="Carre I."/>
            <person name="Chateau A."/>
            <person name="Eyre-Walker A."/>
            <person name="Grimsley N."/>
            <person name="Moreau H."/>
            <person name="Piegu B."/>
            <person name="Rivals E."/>
            <person name="Schackwitz W."/>
            <person name="Van de Peer Y."/>
            <person name="Piganeau G."/>
        </authorList>
    </citation>
    <scope>NUCLEOTIDE SEQUENCE</scope>
    <source>
        <strain evidence="6">RCC4221</strain>
    </source>
</reference>
<name>A0A090LXL7_OSTTA</name>
<dbReference type="InParanoid" id="A0A090LXL7"/>
<reference evidence="7" key="3">
    <citation type="submission" date="2017-04" db="EMBL/GenBank/DDBJ databases">
        <title>Population genomics of picophytoplankton unveils novel chromosome hypervariability.</title>
        <authorList>
            <consortium name="DOE Joint Genome Institute"/>
            <person name="Blanc-Mathieu R."/>
            <person name="Krasovec M."/>
            <person name="Hebrard M."/>
            <person name="Yau S."/>
            <person name="Desgranges E."/>
            <person name="Martin J."/>
            <person name="Schackwitz W."/>
            <person name="Kuo A."/>
            <person name="Salin G."/>
            <person name="Donnadieu C."/>
            <person name="Desdevises Y."/>
            <person name="Sanchez-Ferandin S."/>
            <person name="Moreau H."/>
            <person name="Rivals E."/>
            <person name="Grigoriev I.V."/>
            <person name="Grimsley N."/>
            <person name="Eyre-Walker A."/>
            <person name="Piganeau G."/>
        </authorList>
    </citation>
    <scope>NUCLEOTIDE SEQUENCE [LARGE SCALE GENOMIC DNA]</scope>
    <source>
        <strain evidence="7">RCC 1115</strain>
    </source>
</reference>
<evidence type="ECO:0000256" key="2">
    <source>
        <dbReference type="ARBA" id="ARBA00022980"/>
    </source>
</evidence>
<dbReference type="InterPro" id="IPR021137">
    <property type="entry name" value="Ribosomal_bL35-like"/>
</dbReference>
<sequence length="163" mass="18101">MRRALARVLHRATTTSTTTTSTSCASASARAFAPRAPRATTMWSSPRTLATRSASTSTSFASTPSRAAWTSTTTPRSISMRFRTYAKKIAVKKGTGKTSTKIKSYSSYRFRFKMSGSGRKIMRKQKGKRHCAFAKTPKRRRMLRKTTTVDATLVQPMKKLGFS</sequence>
<keyword evidence="8" id="KW-1185">Reference proteome</keyword>
<dbReference type="InterPro" id="IPR037229">
    <property type="entry name" value="Ribosomal_bL35_sf"/>
</dbReference>
<evidence type="ECO:0000256" key="1">
    <source>
        <dbReference type="ARBA" id="ARBA00006598"/>
    </source>
</evidence>
<keyword evidence="2 4" id="KW-0689">Ribosomal protein</keyword>
<dbReference type="Proteomes" id="UP000009170">
    <property type="component" value="Unassembled WGS sequence"/>
</dbReference>
<protein>
    <recommendedName>
        <fullName evidence="4">50S ribosomal protein L35</fullName>
    </recommendedName>
</protein>
<dbReference type="GO" id="GO:0005840">
    <property type="term" value="C:ribosome"/>
    <property type="evidence" value="ECO:0007669"/>
    <property type="project" value="UniProtKB-KW"/>
</dbReference>
<dbReference type="PANTHER" id="PTHR36400">
    <property type="entry name" value="RIBOSOMAL PROTEIN L35"/>
    <property type="match status" value="1"/>
</dbReference>
<accession>A0A454XVP0</accession>
<dbReference type="OrthoDB" id="512750at2759"/>
<dbReference type="Proteomes" id="UP000195557">
    <property type="component" value="Unassembled WGS sequence"/>
</dbReference>
<evidence type="ECO:0000256" key="5">
    <source>
        <dbReference type="SAM" id="MobiDB-lite"/>
    </source>
</evidence>
<evidence type="ECO:0000256" key="4">
    <source>
        <dbReference type="RuleBase" id="RU000568"/>
    </source>
</evidence>
<dbReference type="PANTHER" id="PTHR36400:SF1">
    <property type="entry name" value="RIBOSOMAL PROTEIN L35"/>
    <property type="match status" value="1"/>
</dbReference>
<keyword evidence="3 4" id="KW-0687">Ribonucleoprotein</keyword>
<comment type="similarity">
    <text evidence="1 4">Belongs to the bacterial ribosomal protein bL35 family.</text>
</comment>
<dbReference type="GO" id="GO:1990904">
    <property type="term" value="C:ribonucleoprotein complex"/>
    <property type="evidence" value="ECO:0007669"/>
    <property type="project" value="UniProtKB-KW"/>
</dbReference>
<accession>A0A090LXL7</accession>
<feature type="compositionally biased region" description="Basic residues" evidence="5">
    <location>
        <begin position="1"/>
        <end position="10"/>
    </location>
</feature>
<evidence type="ECO:0000313" key="6">
    <source>
        <dbReference type="EMBL" id="CEF96630.1"/>
    </source>
</evidence>
<dbReference type="PROSITE" id="PS51257">
    <property type="entry name" value="PROKAR_LIPOPROTEIN"/>
    <property type="match status" value="1"/>
</dbReference>
<dbReference type="AlphaFoldDB" id="A0A090LXL7"/>
<dbReference type="EMBL" id="CAID01000001">
    <property type="protein sequence ID" value="CEF96630.1"/>
    <property type="molecule type" value="Genomic_DNA"/>
</dbReference>
<organism evidence="6 8">
    <name type="scientific">Ostreococcus tauri</name>
    <name type="common">Marine green alga</name>
    <dbReference type="NCBI Taxonomy" id="70448"/>
    <lineage>
        <taxon>Eukaryota</taxon>
        <taxon>Viridiplantae</taxon>
        <taxon>Chlorophyta</taxon>
        <taxon>Mamiellophyceae</taxon>
        <taxon>Mamiellales</taxon>
        <taxon>Bathycoccaceae</taxon>
        <taxon>Ostreococcus</taxon>
    </lineage>
</organism>
<dbReference type="SUPFAM" id="SSF143034">
    <property type="entry name" value="L35p-like"/>
    <property type="match status" value="1"/>
</dbReference>
<reference evidence="6 8" key="1">
    <citation type="journal article" date="2006" name="Proc. Natl. Acad. Sci. U.S.A.">
        <title>Genome analysis of the smallest free-living eukaryote Ostreococcus tauri unveils many unique features.</title>
        <authorList>
            <person name="Derelle E."/>
            <person name="Ferraz C."/>
            <person name="Rombauts S."/>
            <person name="Rouze P."/>
            <person name="Worden A.Z."/>
            <person name="Robbens S."/>
            <person name="Partensky F."/>
            <person name="Degroeve S."/>
            <person name="Echeynie S."/>
            <person name="Cooke R."/>
            <person name="Saeys Y."/>
            <person name="Wuyts J."/>
            <person name="Jabbari K."/>
            <person name="Bowler C."/>
            <person name="Panaud O."/>
            <person name="Piegu B."/>
            <person name="Ball S.G."/>
            <person name="Ral J.-P."/>
            <person name="Bouget F.-Y."/>
            <person name="Piganeau G."/>
            <person name="De Baets B."/>
            <person name="Picard A."/>
            <person name="Delseny M."/>
            <person name="Demaille J."/>
            <person name="Van de Peer Y."/>
            <person name="Moreau H."/>
        </authorList>
    </citation>
    <scope>NUCLEOTIDE SEQUENCE [LARGE SCALE GENOMIC DNA]</scope>
    <source>
        <strain evidence="6 8">OTTH0595</strain>
    </source>
</reference>
<gene>
    <name evidence="7" type="ORF">BE221DRAFT_187469</name>
    <name evidence="6" type="ORF">OT_ostta01g02320</name>
</gene>
<dbReference type="PRINTS" id="PR00064">
    <property type="entry name" value="RIBOSOMALL35"/>
</dbReference>
<feature type="compositionally biased region" description="Low complexity" evidence="5">
    <location>
        <begin position="11"/>
        <end position="60"/>
    </location>
</feature>
<proteinExistence type="inferred from homology"/>
<dbReference type="Pfam" id="PF01632">
    <property type="entry name" value="Ribosomal_L35p"/>
    <property type="match status" value="1"/>
</dbReference>
<evidence type="ECO:0000313" key="8">
    <source>
        <dbReference type="Proteomes" id="UP000009170"/>
    </source>
</evidence>
<dbReference type="EMBL" id="KZ155838">
    <property type="protein sequence ID" value="OUS42745.1"/>
    <property type="molecule type" value="Genomic_DNA"/>
</dbReference>
<dbReference type="Gene3D" id="4.10.410.60">
    <property type="match status" value="1"/>
</dbReference>
<evidence type="ECO:0000313" key="7">
    <source>
        <dbReference type="EMBL" id="OUS42745.1"/>
    </source>
</evidence>
<dbReference type="InterPro" id="IPR001706">
    <property type="entry name" value="Ribosomal_bL35"/>
</dbReference>
<dbReference type="GO" id="GO:0006412">
    <property type="term" value="P:translation"/>
    <property type="evidence" value="ECO:0007669"/>
    <property type="project" value="InterPro"/>
</dbReference>
<accession>A0A1Y5I6U0</accession>
<dbReference type="FunCoup" id="A0A090LXL7">
    <property type="interactions" value="86"/>
</dbReference>
<dbReference type="GO" id="GO:0003735">
    <property type="term" value="F:structural constituent of ribosome"/>
    <property type="evidence" value="ECO:0007669"/>
    <property type="project" value="InterPro"/>
</dbReference>
<evidence type="ECO:0000256" key="3">
    <source>
        <dbReference type="ARBA" id="ARBA00023274"/>
    </source>
</evidence>